<evidence type="ECO:0000256" key="2">
    <source>
        <dbReference type="ARBA" id="ARBA00012705"/>
    </source>
</evidence>
<dbReference type="GO" id="GO:0003985">
    <property type="term" value="F:acetyl-CoA C-acetyltransferase activity"/>
    <property type="evidence" value="ECO:0007669"/>
    <property type="project" value="UniProtKB-EC"/>
</dbReference>
<feature type="compositionally biased region" description="Polar residues" evidence="5">
    <location>
        <begin position="1"/>
        <end position="11"/>
    </location>
</feature>
<keyword evidence="3" id="KW-0808">Transferase</keyword>
<evidence type="ECO:0000256" key="4">
    <source>
        <dbReference type="ARBA" id="ARBA00023315"/>
    </source>
</evidence>
<dbReference type="PANTHER" id="PTHR18919:SF107">
    <property type="entry name" value="ACETYL-COA ACETYLTRANSFERASE, CYTOSOLIC"/>
    <property type="match status" value="1"/>
</dbReference>
<dbReference type="AlphaFoldDB" id="A0A552WIX7"/>
<sequence length="89" mass="8590">MSATNPATASATGADPTTAPRTQAPGDVVIVGAARTPQGKLRGQLASFAATELGAAAIRGALEQSGVPAEAVQAVILGQVLQAGAGQNP</sequence>
<feature type="domain" description="Thiolase N-terminal" evidence="6">
    <location>
        <begin position="28"/>
        <end position="89"/>
    </location>
</feature>
<keyword evidence="8" id="KW-1185">Reference proteome</keyword>
<dbReference type="PANTHER" id="PTHR18919">
    <property type="entry name" value="ACETYL-COA C-ACYLTRANSFERASE"/>
    <property type="match status" value="1"/>
</dbReference>
<evidence type="ECO:0000259" key="6">
    <source>
        <dbReference type="Pfam" id="PF00108"/>
    </source>
</evidence>
<evidence type="ECO:0000256" key="1">
    <source>
        <dbReference type="ARBA" id="ARBA00010982"/>
    </source>
</evidence>
<keyword evidence="4" id="KW-0012">Acyltransferase</keyword>
<comment type="similarity">
    <text evidence="1">Belongs to the thiolase-like superfamily. Thiolase family.</text>
</comment>
<dbReference type="EC" id="2.3.1.9" evidence="2"/>
<evidence type="ECO:0000256" key="3">
    <source>
        <dbReference type="ARBA" id="ARBA00022679"/>
    </source>
</evidence>
<evidence type="ECO:0000313" key="7">
    <source>
        <dbReference type="EMBL" id="TRW42676.1"/>
    </source>
</evidence>
<feature type="region of interest" description="Disordered" evidence="5">
    <location>
        <begin position="1"/>
        <end position="26"/>
    </location>
</feature>
<dbReference type="EMBL" id="VJXR01000171">
    <property type="protein sequence ID" value="TRW42676.1"/>
    <property type="molecule type" value="Genomic_DNA"/>
</dbReference>
<reference evidence="7 8" key="1">
    <citation type="submission" date="2019-07" db="EMBL/GenBank/DDBJ databases">
        <title>Georgenia wutianyii sp. nov. and Georgenia *** sp. nov. isolated from plateau pika (Ochotona curzoniae) in the Qinghai-Tibet plateau of China.</title>
        <authorList>
            <person name="Tian Z."/>
        </authorList>
    </citation>
    <scope>NUCLEOTIDE SEQUENCE [LARGE SCALE GENOMIC DNA]</scope>
    <source>
        <strain evidence="7 8">Z446</strain>
    </source>
</reference>
<dbReference type="Proteomes" id="UP000318693">
    <property type="component" value="Unassembled WGS sequence"/>
</dbReference>
<comment type="caution">
    <text evidence="7">The sequence shown here is derived from an EMBL/GenBank/DDBJ whole genome shotgun (WGS) entry which is preliminary data.</text>
</comment>
<feature type="non-terminal residue" evidence="7">
    <location>
        <position position="89"/>
    </location>
</feature>
<evidence type="ECO:0000256" key="5">
    <source>
        <dbReference type="SAM" id="MobiDB-lite"/>
    </source>
</evidence>
<dbReference type="InterPro" id="IPR016039">
    <property type="entry name" value="Thiolase-like"/>
</dbReference>
<organism evidence="7 8">
    <name type="scientific">Georgenia yuyongxinii</name>
    <dbReference type="NCBI Taxonomy" id="2589797"/>
    <lineage>
        <taxon>Bacteria</taxon>
        <taxon>Bacillati</taxon>
        <taxon>Actinomycetota</taxon>
        <taxon>Actinomycetes</taxon>
        <taxon>Micrococcales</taxon>
        <taxon>Bogoriellaceae</taxon>
        <taxon>Georgenia</taxon>
    </lineage>
</organism>
<gene>
    <name evidence="7" type="ORF">FJ693_20450</name>
</gene>
<dbReference type="InterPro" id="IPR020616">
    <property type="entry name" value="Thiolase_N"/>
</dbReference>
<evidence type="ECO:0000313" key="8">
    <source>
        <dbReference type="Proteomes" id="UP000318693"/>
    </source>
</evidence>
<dbReference type="Gene3D" id="3.40.47.10">
    <property type="match status" value="1"/>
</dbReference>
<name>A0A552WIX7_9MICO</name>
<protein>
    <recommendedName>
        <fullName evidence="2">acetyl-CoA C-acetyltransferase</fullName>
        <ecNumber evidence="2">2.3.1.9</ecNumber>
    </recommendedName>
</protein>
<dbReference type="SUPFAM" id="SSF53901">
    <property type="entry name" value="Thiolase-like"/>
    <property type="match status" value="1"/>
</dbReference>
<proteinExistence type="inferred from homology"/>
<dbReference type="Pfam" id="PF00108">
    <property type="entry name" value="Thiolase_N"/>
    <property type="match status" value="1"/>
</dbReference>
<accession>A0A552WIX7</accession>